<keyword evidence="2" id="KW-0812">Transmembrane</keyword>
<evidence type="ECO:0000256" key="1">
    <source>
        <dbReference type="SAM" id="MobiDB-lite"/>
    </source>
</evidence>
<keyword evidence="4" id="KW-1185">Reference proteome</keyword>
<dbReference type="AlphaFoldDB" id="A0A402DVI5"/>
<name>A0A402DVI5_9CELL</name>
<evidence type="ECO:0000313" key="3">
    <source>
        <dbReference type="EMBL" id="GCE78115.1"/>
    </source>
</evidence>
<organism evidence="3 4">
    <name type="scientific">Cellulomonas biazotea</name>
    <dbReference type="NCBI Taxonomy" id="1709"/>
    <lineage>
        <taxon>Bacteria</taxon>
        <taxon>Bacillati</taxon>
        <taxon>Actinomycetota</taxon>
        <taxon>Actinomycetes</taxon>
        <taxon>Micrococcales</taxon>
        <taxon>Cellulomonadaceae</taxon>
        <taxon>Cellulomonas</taxon>
    </lineage>
</organism>
<keyword evidence="2" id="KW-1133">Transmembrane helix</keyword>
<evidence type="ECO:0000313" key="4">
    <source>
        <dbReference type="Proteomes" id="UP000289954"/>
    </source>
</evidence>
<comment type="caution">
    <text evidence="3">The sequence shown here is derived from an EMBL/GenBank/DDBJ whole genome shotgun (WGS) entry which is preliminary data.</text>
</comment>
<dbReference type="OrthoDB" id="5146556at2"/>
<gene>
    <name evidence="3" type="ORF">CBZ_31710</name>
</gene>
<feature type="transmembrane region" description="Helical" evidence="2">
    <location>
        <begin position="27"/>
        <end position="45"/>
    </location>
</feature>
<proteinExistence type="predicted"/>
<dbReference type="EMBL" id="BIMR01000311">
    <property type="protein sequence ID" value="GCE78115.1"/>
    <property type="molecule type" value="Genomic_DNA"/>
</dbReference>
<sequence>MSTEHTSGRRVEEQAHHEERARRRKAVVAWGAVAGVVVLATTAAFTDVARLNLGTEGLGGVDATYDLQVAGTDVDGRVVPGTWQQADAAEGVPLFVEGAQSMFPGSAPVTVEVPVRNASPVLDSSLGLTLATLADDEAAGRVTDATYLGQLRFDVDMPATSMSAAPVTHDGLTAAELVALPLNDLAAGEESVVVVTISLLSLEDGSNPGADNVLSGKGAALQAQLHGSSVS</sequence>
<dbReference type="RefSeq" id="WP_130782755.1">
    <property type="nucleotide sequence ID" value="NZ_BIMR01000311.1"/>
</dbReference>
<evidence type="ECO:0000256" key="2">
    <source>
        <dbReference type="SAM" id="Phobius"/>
    </source>
</evidence>
<dbReference type="Proteomes" id="UP000289954">
    <property type="component" value="Unassembled WGS sequence"/>
</dbReference>
<protein>
    <submittedName>
        <fullName evidence="3">Uncharacterized protein</fullName>
    </submittedName>
</protein>
<feature type="region of interest" description="Disordered" evidence="1">
    <location>
        <begin position="1"/>
        <end position="21"/>
    </location>
</feature>
<reference evidence="3 4" key="1">
    <citation type="submission" date="2019-01" db="EMBL/GenBank/DDBJ databases">
        <title>Draft genome sequence of Cellulomonas takizawaensis strain TKZ-21.</title>
        <authorList>
            <person name="Yamamura H."/>
            <person name="Hayashi T."/>
            <person name="Hamada M."/>
            <person name="Serisawa Y."/>
            <person name="Matsuyama K."/>
            <person name="Nakagawa Y."/>
            <person name="Otoguro M."/>
            <person name="Yanagida F."/>
            <person name="Hayakawa M."/>
        </authorList>
    </citation>
    <scope>NUCLEOTIDE SEQUENCE [LARGE SCALE GENOMIC DNA]</scope>
    <source>
        <strain evidence="3 4">NBRC12680</strain>
    </source>
</reference>
<keyword evidence="2" id="KW-0472">Membrane</keyword>
<accession>A0A402DVI5</accession>